<dbReference type="Pfam" id="PF03745">
    <property type="entry name" value="DUF309"/>
    <property type="match status" value="1"/>
</dbReference>
<dbReference type="OrthoDB" id="5372903at2"/>
<dbReference type="Gene3D" id="1.10.3450.10">
    <property type="entry name" value="TTHA0068-like"/>
    <property type="match status" value="1"/>
</dbReference>
<dbReference type="HOGENOM" id="CLU_160751_0_0_7"/>
<keyword evidence="2" id="KW-1185">Reference proteome</keyword>
<dbReference type="KEGG" id="tdn:Suden_0048"/>
<organism evidence="1 2">
    <name type="scientific">Sulfurimonas denitrificans (strain ATCC 33889 / DSM 1251)</name>
    <name type="common">Thiomicrospira denitrificans (strain ATCC 33889 / DSM 1251)</name>
    <dbReference type="NCBI Taxonomy" id="326298"/>
    <lineage>
        <taxon>Bacteria</taxon>
        <taxon>Pseudomonadati</taxon>
        <taxon>Campylobacterota</taxon>
        <taxon>Epsilonproteobacteria</taxon>
        <taxon>Campylobacterales</taxon>
        <taxon>Sulfurimonadaceae</taxon>
        <taxon>Sulfurimonas</taxon>
    </lineage>
</organism>
<dbReference type="InterPro" id="IPR023203">
    <property type="entry name" value="TTHA0068_sf"/>
</dbReference>
<evidence type="ECO:0000313" key="1">
    <source>
        <dbReference type="EMBL" id="ABB43329.1"/>
    </source>
</evidence>
<dbReference type="Proteomes" id="UP000002714">
    <property type="component" value="Chromosome"/>
</dbReference>
<dbReference type="InterPro" id="IPR005500">
    <property type="entry name" value="DUF309"/>
</dbReference>
<dbReference type="STRING" id="326298.Suden_0048"/>
<accession>Q30UK2</accession>
<dbReference type="AlphaFoldDB" id="Q30UK2"/>
<dbReference type="RefSeq" id="WP_011371684.1">
    <property type="nucleotide sequence ID" value="NC_007575.1"/>
</dbReference>
<dbReference type="SUPFAM" id="SSF140663">
    <property type="entry name" value="TTHA0068-like"/>
    <property type="match status" value="1"/>
</dbReference>
<proteinExistence type="predicted"/>
<evidence type="ECO:0000313" key="2">
    <source>
        <dbReference type="Proteomes" id="UP000002714"/>
    </source>
</evidence>
<dbReference type="eggNOG" id="COG1547">
    <property type="taxonomic scope" value="Bacteria"/>
</dbReference>
<protein>
    <recommendedName>
        <fullName evidence="3">DUF309 domain-containing protein</fullName>
    </recommendedName>
</protein>
<reference evidence="1 2" key="1">
    <citation type="journal article" date="2008" name="Appl. Environ. Microbiol.">
        <title>Genome of the epsilonproteobacterial chemolithoautotroph Sulfurimonas denitrificans.</title>
        <authorList>
            <person name="Sievert S.M."/>
            <person name="Scott K.M."/>
            <person name="Klotz M.G."/>
            <person name="Chain P.S.G."/>
            <person name="Hauser L.J."/>
            <person name="Hemp J."/>
            <person name="Huegler M."/>
            <person name="Land M."/>
            <person name="Lapidus A."/>
            <person name="Larimer F.W."/>
            <person name="Lucas S."/>
            <person name="Malfatti S.A."/>
            <person name="Meyer F."/>
            <person name="Paulsen I.T."/>
            <person name="Ren Q."/>
            <person name="Simon J."/>
            <person name="Bailey K."/>
            <person name="Diaz E."/>
            <person name="Fitzpatrick K.A."/>
            <person name="Glover B."/>
            <person name="Gwatney N."/>
            <person name="Korajkic A."/>
            <person name="Long A."/>
            <person name="Mobberley J.M."/>
            <person name="Pantry S.N."/>
            <person name="Pazder G."/>
            <person name="Peterson S."/>
            <person name="Quintanilla J.D."/>
            <person name="Sprinkle R."/>
            <person name="Stephens J."/>
            <person name="Thomas P."/>
            <person name="Vaughn R."/>
            <person name="Weber M.J."/>
            <person name="Wooten L.L."/>
        </authorList>
    </citation>
    <scope>NUCLEOTIDE SEQUENCE [LARGE SCALE GENOMIC DNA]</scope>
    <source>
        <strain evidence="2">ATCC 33889 / DSM 1251</strain>
    </source>
</reference>
<dbReference type="EMBL" id="CP000153">
    <property type="protein sequence ID" value="ABB43329.1"/>
    <property type="molecule type" value="Genomic_DNA"/>
</dbReference>
<evidence type="ECO:0008006" key="3">
    <source>
        <dbReference type="Google" id="ProtNLM"/>
    </source>
</evidence>
<gene>
    <name evidence="1" type="ordered locus">Suden_0048</name>
</gene>
<sequence>MSEHKKQLDSFIENLKNKNFYDAHEDIELLWFKRRFEDSDEIKLLKGFINASVSFELYKKGKVEASKKVWQTYLKYRELIHKIDSPHLYMYNLIIEEIQSIKEAQDKIG</sequence>
<name>Q30UK2_SULDN</name>